<dbReference type="InterPro" id="IPR051954">
    <property type="entry name" value="tRNA_methyltransferase_THADA"/>
</dbReference>
<dbReference type="InterPro" id="IPR056842">
    <property type="entry name" value="THADA-like_TPR_C"/>
</dbReference>
<dbReference type="SUPFAM" id="SSF48371">
    <property type="entry name" value="ARM repeat"/>
    <property type="match status" value="1"/>
</dbReference>
<dbReference type="OrthoDB" id="289314at2759"/>
<dbReference type="PANTHER" id="PTHR14387:SF0">
    <property type="entry name" value="DUF2428 DOMAIN-CONTAINING PROTEIN"/>
    <property type="match status" value="1"/>
</dbReference>
<dbReference type="GO" id="GO:0030488">
    <property type="term" value="P:tRNA methylation"/>
    <property type="evidence" value="ECO:0007669"/>
    <property type="project" value="TreeGrafter"/>
</dbReference>
<reference evidence="6 7" key="1">
    <citation type="journal article" date="2016" name="Genome Biol. Evol.">
        <title>Divergent and convergent evolution of fungal pathogenicity.</title>
        <authorList>
            <person name="Shang Y."/>
            <person name="Xiao G."/>
            <person name="Zheng P."/>
            <person name="Cen K."/>
            <person name="Zhan S."/>
            <person name="Wang C."/>
        </authorList>
    </citation>
    <scope>NUCLEOTIDE SEQUENCE [LARGE SCALE GENOMIC DNA]</scope>
    <source>
        <strain evidence="6 7">ARSEF 7405</strain>
    </source>
</reference>
<evidence type="ECO:0000256" key="2">
    <source>
        <dbReference type="ARBA" id="ARBA00022694"/>
    </source>
</evidence>
<feature type="domain" description="tRNA (32-2'-O)-methyltransferase regulator THADA-like C-terminal TPR repeats region" evidence="5">
    <location>
        <begin position="947"/>
        <end position="1109"/>
    </location>
</feature>
<feature type="domain" description="tRNA (32-2'-O)-methyltransferase regulator THADA-like TPR repeats region" evidence="4">
    <location>
        <begin position="299"/>
        <end position="568"/>
    </location>
</feature>
<evidence type="ECO:0000259" key="5">
    <source>
        <dbReference type="Pfam" id="PF25151"/>
    </source>
</evidence>
<dbReference type="InterPro" id="IPR016024">
    <property type="entry name" value="ARM-type_fold"/>
</dbReference>
<evidence type="ECO:0000259" key="3">
    <source>
        <dbReference type="Pfam" id="PF10350"/>
    </source>
</evidence>
<comment type="similarity">
    <text evidence="1">Belongs to the THADA family.</text>
</comment>
<dbReference type="PANTHER" id="PTHR14387">
    <property type="entry name" value="THADA/DEATH RECEPTOR INTERACTING PROTEIN"/>
    <property type="match status" value="1"/>
</dbReference>
<dbReference type="Pfam" id="PF10350">
    <property type="entry name" value="DUF2428"/>
    <property type="match status" value="1"/>
</dbReference>
<dbReference type="GO" id="GO:0005829">
    <property type="term" value="C:cytosol"/>
    <property type="evidence" value="ECO:0007669"/>
    <property type="project" value="TreeGrafter"/>
</dbReference>
<accession>A0A166P8R8</accession>
<protein>
    <submittedName>
        <fullName evidence="6">HEAT repeat protein</fullName>
    </submittedName>
</protein>
<sequence>MATTQNAALDGLIAASPHVVAEASLVDIAKGPLTNFISHAAPADLKAVANVWFCLLETFSSSSLIPSHRTAICNAISAFFDSSLRSRNAELHAFALSRDRWESVFDILLDRYEDSKPKPMRQVLGSLITVLNKHPDRRVAKEILQHAMPKIISTIILCEPRSRVKASLISVEWFLRKDVLSALDLLAYVRDWLTERRNYARWTQLLSKHCKTLNIPLAHYRDDATPIEGAEFHTAQLFITSVVLEAITLQILPSAGSLVSLLCQKLRALSPDGDSYPHTFYDEPFWLIPTRTIALHNFDEIENLSHHVFFPLFKDEPSGFQRLIYTLPLSALQSGHHSGADERELMLLFFILDAAKELGVVHEDTEFKSANASQALPNETYVLKSSNIAEFILHPEPAIRLSALSLLVTAPSTTKPFSDTALQVLKDKLPFVCSDSDPQYRGEIFALLRRLIIRLRGGIATLQRGAASKIDPAILRLTSTESHVGFLKWLIDWLRSELHPAASYQRHISALKAIILLTQTGLDSRIERGKLSKLGNDQITWVVDVEIFSSGLFQAAGNLLSDPFEDVRGSALSLLGLFPHGLLRGSAGEQGSIKMPMKQLLLALKRAEDMAGRTSRADHADAVARLYHLIFDLAETKPNGSEWYESKIGVVSTLLDKLDSHVSTTEQRFFQKAMRDRPFHGYVAALRFIISIPKFYALIDATSEHEQWKDVHTRILVLCGKIWIGVRDVLCVDSPEGQHDDPSEDIAGPKDILSCSWRALRESSLLLHAILSSYTYAPPHTLTSTDFATIGDLSFTQLAELRHRGAFSTVSQTFATCCQRCGGTSESSDTHELPRRWYARILEIIDEQSTKLTRRSAGLPALVTGVAMFQPDGPFFSQIIADMQRIGSSQPEQNADGSEMKLPQVHALNSLKDLFTNTKFGPFTEPHIPSSLKISSDCLGSPIWAIRNCGLMLFRALMIRMCRSGGGSKGFGGSSGAEPGGRVVFENWKEIVPLLETLLKEEEKEVAKNEAVDMRLGELTISTERVFPALELIGEKVPAALGKGDTALRDLVAKQFASPVWGIRDQAARIYASLIRVVEIPTVIDEFVSVDLTGKSENELHGRALCIRYALARVWHSTHGHWRHDLETCLDIVLKVFSKYFRDNQAPFVLATVLEILNDAMIGLVKCGQESLVQTLYEDVISPADFSLILHGALSPSKSHFHRSSSLLFKAFIHATLIVHLAESLSDEEPDFLASATVEEIDSCRWVLQLIHQDFGDHDRSRLTRFELYISILDQDSPLELRHVAMSNMANELTAVYSKHKRMPEELQYLATWAEIAEIEENDGQIWDREMCNASLHLQGCLLPLKMTDAAGVLNILFEHDVSIYAQKLRYAAEDETEFSTRYAAAMSLKAFVAGLRISKVKEWKNEVFFEIYTVLYDLLNDDDEEVRDLAAEIASWVLSDVMDAGKGERSLIPLAASKEMIAFLCSTFGESEHLFLQACGRMVGVADARMGFAPVSELLRLYKEESTVLFEEEKQNLFLDQVRESERWSEVVAQLDAAAVDERLLRALCDWTSNGLDALLEHVRECEIDGVLGWSSKEEIFTLGMKILYSTKALLQFDNLPGSSCRDELLKKLDAFLDAGKKTMVNEAWIDLASSVLRK</sequence>
<dbReference type="Pfam" id="PF25151">
    <property type="entry name" value="TPR_Trm732_C"/>
    <property type="match status" value="1"/>
</dbReference>
<dbReference type="VEuPathDB" id="FungiDB:AAP_01568"/>
<dbReference type="InterPro" id="IPR019442">
    <property type="entry name" value="THADA/TRM732_DUF2428"/>
</dbReference>
<dbReference type="Pfam" id="PF25150">
    <property type="entry name" value="TPR_Trm732"/>
    <property type="match status" value="1"/>
</dbReference>
<evidence type="ECO:0000259" key="4">
    <source>
        <dbReference type="Pfam" id="PF25150"/>
    </source>
</evidence>
<dbReference type="Proteomes" id="UP000242877">
    <property type="component" value="Unassembled WGS sequence"/>
</dbReference>
<comment type="caution">
    <text evidence="6">The sequence shown here is derived from an EMBL/GenBank/DDBJ whole genome shotgun (WGS) entry which is preliminary data.</text>
</comment>
<dbReference type="InterPro" id="IPR056843">
    <property type="entry name" value="THADA-like_TPR"/>
</dbReference>
<evidence type="ECO:0000313" key="6">
    <source>
        <dbReference type="EMBL" id="KZZ95080.1"/>
    </source>
</evidence>
<name>A0A166P8R8_9EURO</name>
<dbReference type="EMBL" id="AZGZ01000005">
    <property type="protein sequence ID" value="KZZ95080.1"/>
    <property type="molecule type" value="Genomic_DNA"/>
</dbReference>
<feature type="domain" description="DUF2428" evidence="3">
    <location>
        <begin position="711"/>
        <end position="945"/>
    </location>
</feature>
<keyword evidence="2" id="KW-0819">tRNA processing</keyword>
<organism evidence="6 7">
    <name type="scientific">Ascosphaera apis ARSEF 7405</name>
    <dbReference type="NCBI Taxonomy" id="392613"/>
    <lineage>
        <taxon>Eukaryota</taxon>
        <taxon>Fungi</taxon>
        <taxon>Dikarya</taxon>
        <taxon>Ascomycota</taxon>
        <taxon>Pezizomycotina</taxon>
        <taxon>Eurotiomycetes</taxon>
        <taxon>Eurotiomycetidae</taxon>
        <taxon>Onygenales</taxon>
        <taxon>Ascosphaeraceae</taxon>
        <taxon>Ascosphaera</taxon>
    </lineage>
</organism>
<gene>
    <name evidence="6" type="ORF">AAP_01568</name>
</gene>
<evidence type="ECO:0000313" key="7">
    <source>
        <dbReference type="Proteomes" id="UP000242877"/>
    </source>
</evidence>
<dbReference type="Pfam" id="PF26523">
    <property type="entry name" value="Trm732_C"/>
    <property type="match status" value="1"/>
</dbReference>
<keyword evidence="7" id="KW-1185">Reference proteome</keyword>
<evidence type="ECO:0000256" key="1">
    <source>
        <dbReference type="ARBA" id="ARBA00010409"/>
    </source>
</evidence>
<proteinExistence type="inferred from homology"/>